<evidence type="ECO:0000313" key="5">
    <source>
        <dbReference type="Proteomes" id="UP001165121"/>
    </source>
</evidence>
<evidence type="ECO:0000256" key="1">
    <source>
        <dbReference type="ARBA" id="ARBA00022737"/>
    </source>
</evidence>
<dbReference type="EMBL" id="BSXT01001122">
    <property type="protein sequence ID" value="GMF38880.1"/>
    <property type="molecule type" value="Genomic_DNA"/>
</dbReference>
<sequence>MGLYASRRMTAEDRNQEKIAEFVRVALQRFGMNAVHWGKNPCRLRAHLVVSNSRFRPASYVGELECIQELVKAGGLPSATDSNGRNALHHACRKDHDEVVRYLVTTAKVDINSRSENQDTPLHKAGLSSCCFRYCLCLLAN</sequence>
<dbReference type="PROSITE" id="PS50297">
    <property type="entry name" value="ANK_REP_REGION"/>
    <property type="match status" value="1"/>
</dbReference>
<keyword evidence="1" id="KW-0677">Repeat</keyword>
<evidence type="ECO:0000256" key="2">
    <source>
        <dbReference type="ARBA" id="ARBA00023043"/>
    </source>
</evidence>
<dbReference type="Gene3D" id="1.25.40.20">
    <property type="entry name" value="Ankyrin repeat-containing domain"/>
    <property type="match status" value="1"/>
</dbReference>
<proteinExistence type="predicted"/>
<dbReference type="Pfam" id="PF12796">
    <property type="entry name" value="Ank_2"/>
    <property type="match status" value="1"/>
</dbReference>
<dbReference type="SMART" id="SM00248">
    <property type="entry name" value="ANK"/>
    <property type="match status" value="1"/>
</dbReference>
<evidence type="ECO:0000313" key="4">
    <source>
        <dbReference type="EMBL" id="GMF38880.1"/>
    </source>
</evidence>
<dbReference type="PANTHER" id="PTHR24173:SF74">
    <property type="entry name" value="ANKYRIN REPEAT DOMAIN-CONTAINING PROTEIN 16"/>
    <property type="match status" value="1"/>
</dbReference>
<dbReference type="InterPro" id="IPR002110">
    <property type="entry name" value="Ankyrin_rpt"/>
</dbReference>
<feature type="repeat" description="ANK" evidence="3">
    <location>
        <begin position="83"/>
        <end position="104"/>
    </location>
</feature>
<keyword evidence="2 3" id="KW-0040">ANK repeat</keyword>
<evidence type="ECO:0000256" key="3">
    <source>
        <dbReference type="PROSITE-ProRule" id="PRU00023"/>
    </source>
</evidence>
<name>A0A9W6XHS2_9STRA</name>
<dbReference type="InterPro" id="IPR036770">
    <property type="entry name" value="Ankyrin_rpt-contain_sf"/>
</dbReference>
<dbReference type="Proteomes" id="UP001165121">
    <property type="component" value="Unassembled WGS sequence"/>
</dbReference>
<dbReference type="AlphaFoldDB" id="A0A9W6XHS2"/>
<comment type="caution">
    <text evidence="4">The sequence shown here is derived from an EMBL/GenBank/DDBJ whole genome shotgun (WGS) entry which is preliminary data.</text>
</comment>
<organism evidence="4 5">
    <name type="scientific">Phytophthora fragariaefolia</name>
    <dbReference type="NCBI Taxonomy" id="1490495"/>
    <lineage>
        <taxon>Eukaryota</taxon>
        <taxon>Sar</taxon>
        <taxon>Stramenopiles</taxon>
        <taxon>Oomycota</taxon>
        <taxon>Peronosporomycetes</taxon>
        <taxon>Peronosporales</taxon>
        <taxon>Peronosporaceae</taxon>
        <taxon>Phytophthora</taxon>
    </lineage>
</organism>
<accession>A0A9W6XHS2</accession>
<keyword evidence="5" id="KW-1185">Reference proteome</keyword>
<dbReference type="OrthoDB" id="20872at2759"/>
<dbReference type="SUPFAM" id="SSF48403">
    <property type="entry name" value="Ankyrin repeat"/>
    <property type="match status" value="1"/>
</dbReference>
<reference evidence="4" key="1">
    <citation type="submission" date="2023-04" db="EMBL/GenBank/DDBJ databases">
        <title>Phytophthora fragariaefolia NBRC 109709.</title>
        <authorList>
            <person name="Ichikawa N."/>
            <person name="Sato H."/>
            <person name="Tonouchi N."/>
        </authorList>
    </citation>
    <scope>NUCLEOTIDE SEQUENCE</scope>
    <source>
        <strain evidence="4">NBRC 109709</strain>
    </source>
</reference>
<dbReference type="PANTHER" id="PTHR24173">
    <property type="entry name" value="ANKYRIN REPEAT CONTAINING"/>
    <property type="match status" value="1"/>
</dbReference>
<protein>
    <submittedName>
        <fullName evidence="4">Unnamed protein product</fullName>
    </submittedName>
</protein>
<dbReference type="PROSITE" id="PS50088">
    <property type="entry name" value="ANK_REPEAT"/>
    <property type="match status" value="1"/>
</dbReference>
<gene>
    <name evidence="4" type="ORF">Pfra01_001136200</name>
</gene>